<evidence type="ECO:0000313" key="1">
    <source>
        <dbReference type="EMBL" id="KAG0686325.1"/>
    </source>
</evidence>
<keyword evidence="2" id="KW-1185">Reference proteome</keyword>
<organism evidence="1 2">
    <name type="scientific">Pichia californica</name>
    <dbReference type="NCBI Taxonomy" id="460514"/>
    <lineage>
        <taxon>Eukaryota</taxon>
        <taxon>Fungi</taxon>
        <taxon>Dikarya</taxon>
        <taxon>Ascomycota</taxon>
        <taxon>Saccharomycotina</taxon>
        <taxon>Pichiomycetes</taxon>
        <taxon>Pichiales</taxon>
        <taxon>Pichiaceae</taxon>
        <taxon>Pichia</taxon>
    </lineage>
</organism>
<gene>
    <name evidence="1" type="ORF">C6P40_004474</name>
</gene>
<protein>
    <submittedName>
        <fullName evidence="1">Uncharacterized protein</fullName>
    </submittedName>
</protein>
<evidence type="ECO:0000313" key="2">
    <source>
        <dbReference type="Proteomes" id="UP000697127"/>
    </source>
</evidence>
<dbReference type="Proteomes" id="UP000697127">
    <property type="component" value="Unassembled WGS sequence"/>
</dbReference>
<dbReference type="EMBL" id="PUHW01000603">
    <property type="protein sequence ID" value="KAG0686325.1"/>
    <property type="molecule type" value="Genomic_DNA"/>
</dbReference>
<dbReference type="AlphaFoldDB" id="A0A9P6WFN8"/>
<reference evidence="1" key="1">
    <citation type="submission" date="2020-11" db="EMBL/GenBank/DDBJ databases">
        <title>Kefir isolates.</title>
        <authorList>
            <person name="Marcisauskas S."/>
            <person name="Kim Y."/>
            <person name="Blasche S."/>
        </authorList>
    </citation>
    <scope>NUCLEOTIDE SEQUENCE</scope>
    <source>
        <strain evidence="1">Olga-1</strain>
    </source>
</reference>
<sequence>MRRIYEENDFVVAPNTWRVKAPFLSYQIDGLDFMRASVPDIMHVVCENVFPKRIYFIYEHETLKSLDETVHLLVINQAKDIHVEMMKCKMFEDVPHLNRLKHVHKSYLKAVDFKILCHTFALYFIPILNHN</sequence>
<comment type="caution">
    <text evidence="1">The sequence shown here is derived from an EMBL/GenBank/DDBJ whole genome shotgun (WGS) entry which is preliminary data.</text>
</comment>
<name>A0A9P6WFN8_9ASCO</name>
<accession>A0A9P6WFN8</accession>
<proteinExistence type="predicted"/>